<evidence type="ECO:0000313" key="2">
    <source>
        <dbReference type="Proteomes" id="UP000001194"/>
    </source>
</evidence>
<accession>B0DPM7</accession>
<gene>
    <name evidence="1" type="ORF">LACBIDRAFT_295234</name>
</gene>
<keyword evidence="2" id="KW-1185">Reference proteome</keyword>
<dbReference type="RefSeq" id="XP_001885859.1">
    <property type="nucleotide sequence ID" value="XM_001885824.1"/>
</dbReference>
<proteinExistence type="predicted"/>
<dbReference type="InParanoid" id="B0DPM7"/>
<dbReference type="KEGG" id="lbc:LACBIDRAFT_295234"/>
<protein>
    <submittedName>
        <fullName evidence="1">Predicted protein</fullName>
    </submittedName>
</protein>
<evidence type="ECO:0000313" key="1">
    <source>
        <dbReference type="EMBL" id="EDR03403.1"/>
    </source>
</evidence>
<name>B0DPM7_LACBS</name>
<dbReference type="EMBL" id="DS547124">
    <property type="protein sequence ID" value="EDR03403.1"/>
    <property type="molecule type" value="Genomic_DNA"/>
</dbReference>
<dbReference type="AlphaFoldDB" id="B0DPM7"/>
<organism evidence="2">
    <name type="scientific">Laccaria bicolor (strain S238N-H82 / ATCC MYA-4686)</name>
    <name type="common">Bicoloured deceiver</name>
    <name type="synonym">Laccaria laccata var. bicolor</name>
    <dbReference type="NCBI Taxonomy" id="486041"/>
    <lineage>
        <taxon>Eukaryota</taxon>
        <taxon>Fungi</taxon>
        <taxon>Dikarya</taxon>
        <taxon>Basidiomycota</taxon>
        <taxon>Agaricomycotina</taxon>
        <taxon>Agaricomycetes</taxon>
        <taxon>Agaricomycetidae</taxon>
        <taxon>Agaricales</taxon>
        <taxon>Agaricineae</taxon>
        <taxon>Hydnangiaceae</taxon>
        <taxon>Laccaria</taxon>
    </lineage>
</organism>
<dbReference type="Proteomes" id="UP000001194">
    <property type="component" value="Unassembled WGS sequence"/>
</dbReference>
<sequence length="150" mass="16223">MSLITVSALVNVDASFVFPPYGLPAKKKISVYKTSTVGQYQIIYDAVFRSTPVVTVTQAWLGWGNGDALTLDNATINEINKTYPTVKLGNAQGVGTWRAFTIVLTGPGKPEFDEEEAHDVSEALAKEALDRLGTVVYSMAPESLLIEPNT</sequence>
<dbReference type="GeneID" id="6081488"/>
<dbReference type="HOGENOM" id="CLU_146168_0_0_1"/>
<reference evidence="1 2" key="1">
    <citation type="journal article" date="2008" name="Nature">
        <title>The genome of Laccaria bicolor provides insights into mycorrhizal symbiosis.</title>
        <authorList>
            <person name="Martin F."/>
            <person name="Aerts A."/>
            <person name="Ahren D."/>
            <person name="Brun A."/>
            <person name="Danchin E.G.J."/>
            <person name="Duchaussoy F."/>
            <person name="Gibon J."/>
            <person name="Kohler A."/>
            <person name="Lindquist E."/>
            <person name="Pereda V."/>
            <person name="Salamov A."/>
            <person name="Shapiro H.J."/>
            <person name="Wuyts J."/>
            <person name="Blaudez D."/>
            <person name="Buee M."/>
            <person name="Brokstein P."/>
            <person name="Canbaeck B."/>
            <person name="Cohen D."/>
            <person name="Courty P.E."/>
            <person name="Coutinho P.M."/>
            <person name="Delaruelle C."/>
            <person name="Detter J.C."/>
            <person name="Deveau A."/>
            <person name="DiFazio S."/>
            <person name="Duplessis S."/>
            <person name="Fraissinet-Tachet L."/>
            <person name="Lucic E."/>
            <person name="Frey-Klett P."/>
            <person name="Fourrey C."/>
            <person name="Feussner I."/>
            <person name="Gay G."/>
            <person name="Grimwood J."/>
            <person name="Hoegger P.J."/>
            <person name="Jain P."/>
            <person name="Kilaru S."/>
            <person name="Labbe J."/>
            <person name="Lin Y.C."/>
            <person name="Legue V."/>
            <person name="Le Tacon F."/>
            <person name="Marmeisse R."/>
            <person name="Melayah D."/>
            <person name="Montanini B."/>
            <person name="Muratet M."/>
            <person name="Nehls U."/>
            <person name="Niculita-Hirzel H."/>
            <person name="Oudot-Le Secq M.P."/>
            <person name="Peter M."/>
            <person name="Quesneville H."/>
            <person name="Rajashekar B."/>
            <person name="Reich M."/>
            <person name="Rouhier N."/>
            <person name="Schmutz J."/>
            <person name="Yin T."/>
            <person name="Chalot M."/>
            <person name="Henrissat B."/>
            <person name="Kuees U."/>
            <person name="Lucas S."/>
            <person name="Van de Peer Y."/>
            <person name="Podila G.K."/>
            <person name="Polle A."/>
            <person name="Pukkila P.J."/>
            <person name="Richardson P.M."/>
            <person name="Rouze P."/>
            <person name="Sanders I.R."/>
            <person name="Stajich J.E."/>
            <person name="Tunlid A."/>
            <person name="Tuskan G."/>
            <person name="Grigoriev I.V."/>
        </authorList>
    </citation>
    <scope>NUCLEOTIDE SEQUENCE [LARGE SCALE GENOMIC DNA]</scope>
    <source>
        <strain evidence="2">S238N-H82 / ATCC MYA-4686</strain>
    </source>
</reference>